<evidence type="ECO:0000256" key="3">
    <source>
        <dbReference type="ARBA" id="ARBA00022452"/>
    </source>
</evidence>
<dbReference type="AlphaFoldDB" id="A0A6M1SUU0"/>
<evidence type="ECO:0000256" key="7">
    <source>
        <dbReference type="ARBA" id="ARBA00023237"/>
    </source>
</evidence>
<keyword evidence="6 8" id="KW-0472">Membrane</keyword>
<keyword evidence="4 8" id="KW-0812">Transmembrane</keyword>
<evidence type="ECO:0000256" key="6">
    <source>
        <dbReference type="ARBA" id="ARBA00023136"/>
    </source>
</evidence>
<evidence type="ECO:0000256" key="4">
    <source>
        <dbReference type="ARBA" id="ARBA00022692"/>
    </source>
</evidence>
<comment type="caution">
    <text evidence="11">The sequence shown here is derived from an EMBL/GenBank/DDBJ whole genome shotgun (WGS) entry which is preliminary data.</text>
</comment>
<dbReference type="Gene3D" id="2.40.170.20">
    <property type="entry name" value="TonB-dependent receptor, beta-barrel domain"/>
    <property type="match status" value="1"/>
</dbReference>
<sequence>MNNINIFFKTYFLTVGLFFCFSVLAHAQIGKITGRVISAESGNPLEGVNAGLSGTTMGTATNKEGLFTIDHIPEGRYTIIISSIGYKQEERKITIESGDILSLDIRLKKTISALDEVIVTGLSESEELELTAKAVDAVELADTKFKTTDLGDVMAQTKGVNVRRSGGLGSSSRFSLNGLTDDQIRFFLDGVPLEFSGYSFGISNVPVNLIKRVEIYKGVVPIRFGTDALGGAVNLVAPKEHKGIHGSVSYQTGSFGTNRAAANINYLNKDTGFFFNGSGFYDYAKNDYKIDVEIPDQSGKLEDATVKRFHDSYTGYGTNLKLGVQDKSWTNKFSVKAYIADYDKDIQHNNVMSVPYGEVTSGKKSYGIAIHYDKVINRNLSLKLKNGYSYDIRSFADTSRYIYNWHGEPVRDSNGNIRERGTPGELGKAADQVFWDRNYYNRLNINYQLDTQHEIHLSSAPTYVRRTGNERWQEEFETVDPLNDVRTVFNWVNGIEHSWSSADGKIENDFFIKGYMQNIKAEEQTNGAPINRNRSFRTIGFGNNIRYTFNKQWLVKASYEWATRLPKTEELFGNGSLVRPNLSLEPEKSHNANLAFNYRTPDTESLTWNIKLNGFLRSTDRLIVLLSDRDVYRYQNVFSAVSTGIEVSGSIKTRNNRFQLKGNTTWQSFRNQSTKGQFGRFKGDRIPNRPYFFANLMAQYKIPQPFTESDRIKLFLSNRYVHEFYRGWESVGLKRFKDTIPSQFTQNLGATYDFPIESATASFTAEVQNITNADTYDFFGIQKPGRAFYLKITTQF</sequence>
<organism evidence="11 12">
    <name type="scientific">Fodinibius halophilus</name>
    <dbReference type="NCBI Taxonomy" id="1736908"/>
    <lineage>
        <taxon>Bacteria</taxon>
        <taxon>Pseudomonadati</taxon>
        <taxon>Balneolota</taxon>
        <taxon>Balneolia</taxon>
        <taxon>Balneolales</taxon>
        <taxon>Balneolaceae</taxon>
        <taxon>Fodinibius</taxon>
    </lineage>
</organism>
<dbReference type="PROSITE" id="PS52016">
    <property type="entry name" value="TONB_DEPENDENT_REC_3"/>
    <property type="match status" value="1"/>
</dbReference>
<dbReference type="Gene3D" id="2.170.130.10">
    <property type="entry name" value="TonB-dependent receptor, plug domain"/>
    <property type="match status" value="1"/>
</dbReference>
<feature type="chain" id="PRO_5026859374" evidence="9">
    <location>
        <begin position="28"/>
        <end position="796"/>
    </location>
</feature>
<evidence type="ECO:0000313" key="12">
    <source>
        <dbReference type="Proteomes" id="UP000479132"/>
    </source>
</evidence>
<dbReference type="Gene3D" id="2.60.40.1120">
    <property type="entry name" value="Carboxypeptidase-like, regulatory domain"/>
    <property type="match status" value="1"/>
</dbReference>
<keyword evidence="2 8" id="KW-0813">Transport</keyword>
<feature type="signal peptide" evidence="9">
    <location>
        <begin position="1"/>
        <end position="27"/>
    </location>
</feature>
<dbReference type="PANTHER" id="PTHR30069">
    <property type="entry name" value="TONB-DEPENDENT OUTER MEMBRANE RECEPTOR"/>
    <property type="match status" value="1"/>
</dbReference>
<dbReference type="GO" id="GO:0030246">
    <property type="term" value="F:carbohydrate binding"/>
    <property type="evidence" value="ECO:0007669"/>
    <property type="project" value="InterPro"/>
</dbReference>
<name>A0A6M1SUU0_9BACT</name>
<comment type="similarity">
    <text evidence="8">Belongs to the TonB-dependent receptor family.</text>
</comment>
<dbReference type="PANTHER" id="PTHR30069:SF29">
    <property type="entry name" value="HEMOGLOBIN AND HEMOGLOBIN-HAPTOGLOBIN-BINDING PROTEIN 1-RELATED"/>
    <property type="match status" value="1"/>
</dbReference>
<dbReference type="InterPro" id="IPR012910">
    <property type="entry name" value="Plug_dom"/>
</dbReference>
<accession>A0A6M1SUU0</accession>
<proteinExistence type="inferred from homology"/>
<dbReference type="EMBL" id="JAALLS010000004">
    <property type="protein sequence ID" value="NGP87708.1"/>
    <property type="molecule type" value="Genomic_DNA"/>
</dbReference>
<dbReference type="InterPro" id="IPR037066">
    <property type="entry name" value="Plug_dom_sf"/>
</dbReference>
<dbReference type="InterPro" id="IPR036942">
    <property type="entry name" value="Beta-barrel_TonB_sf"/>
</dbReference>
<evidence type="ECO:0000256" key="1">
    <source>
        <dbReference type="ARBA" id="ARBA00004571"/>
    </source>
</evidence>
<dbReference type="GO" id="GO:0015344">
    <property type="term" value="F:siderophore uptake transmembrane transporter activity"/>
    <property type="evidence" value="ECO:0007669"/>
    <property type="project" value="TreeGrafter"/>
</dbReference>
<dbReference type="InterPro" id="IPR013784">
    <property type="entry name" value="Carb-bd-like_fold"/>
</dbReference>
<dbReference type="Proteomes" id="UP000479132">
    <property type="component" value="Unassembled WGS sequence"/>
</dbReference>
<keyword evidence="5 9" id="KW-0732">Signal</keyword>
<dbReference type="Pfam" id="PF13715">
    <property type="entry name" value="CarbopepD_reg_2"/>
    <property type="match status" value="1"/>
</dbReference>
<protein>
    <submittedName>
        <fullName evidence="11">TonB-dependent receptor</fullName>
    </submittedName>
</protein>
<dbReference type="GO" id="GO:0044718">
    <property type="term" value="P:siderophore transmembrane transport"/>
    <property type="evidence" value="ECO:0007669"/>
    <property type="project" value="TreeGrafter"/>
</dbReference>
<evidence type="ECO:0000256" key="2">
    <source>
        <dbReference type="ARBA" id="ARBA00022448"/>
    </source>
</evidence>
<keyword evidence="12" id="KW-1185">Reference proteome</keyword>
<gene>
    <name evidence="11" type="ORF">G3569_05025</name>
</gene>
<evidence type="ECO:0000256" key="5">
    <source>
        <dbReference type="ARBA" id="ARBA00022729"/>
    </source>
</evidence>
<feature type="domain" description="TonB-dependent receptor plug" evidence="10">
    <location>
        <begin position="135"/>
        <end position="232"/>
    </location>
</feature>
<dbReference type="SUPFAM" id="SSF56935">
    <property type="entry name" value="Porins"/>
    <property type="match status" value="1"/>
</dbReference>
<dbReference type="Pfam" id="PF07715">
    <property type="entry name" value="Plug"/>
    <property type="match status" value="1"/>
</dbReference>
<dbReference type="RefSeq" id="WP_165266704.1">
    <property type="nucleotide sequence ID" value="NZ_JAALLS010000004.1"/>
</dbReference>
<keyword evidence="3 8" id="KW-1134">Transmembrane beta strand</keyword>
<keyword evidence="11" id="KW-0675">Receptor</keyword>
<evidence type="ECO:0000256" key="8">
    <source>
        <dbReference type="PROSITE-ProRule" id="PRU01360"/>
    </source>
</evidence>
<reference evidence="11 12" key="1">
    <citation type="submission" date="2020-02" db="EMBL/GenBank/DDBJ databases">
        <title>Aliifodinibius halophilus 2W32, complete genome.</title>
        <authorList>
            <person name="Li Y."/>
            <person name="Wu S."/>
        </authorList>
    </citation>
    <scope>NUCLEOTIDE SEQUENCE [LARGE SCALE GENOMIC DNA]</scope>
    <source>
        <strain evidence="11 12">2W32</strain>
    </source>
</reference>
<dbReference type="InterPro" id="IPR039426">
    <property type="entry name" value="TonB-dep_rcpt-like"/>
</dbReference>
<comment type="subcellular location">
    <subcellularLocation>
        <location evidence="1 8">Cell outer membrane</location>
        <topology evidence="1 8">Multi-pass membrane protein</topology>
    </subcellularLocation>
</comment>
<evidence type="ECO:0000313" key="11">
    <source>
        <dbReference type="EMBL" id="NGP87708.1"/>
    </source>
</evidence>
<evidence type="ECO:0000256" key="9">
    <source>
        <dbReference type="SAM" id="SignalP"/>
    </source>
</evidence>
<dbReference type="GO" id="GO:0009279">
    <property type="term" value="C:cell outer membrane"/>
    <property type="evidence" value="ECO:0007669"/>
    <property type="project" value="UniProtKB-SubCell"/>
</dbReference>
<evidence type="ECO:0000259" key="10">
    <source>
        <dbReference type="Pfam" id="PF07715"/>
    </source>
</evidence>
<keyword evidence="7 8" id="KW-0998">Cell outer membrane</keyword>
<dbReference type="SUPFAM" id="SSF49452">
    <property type="entry name" value="Starch-binding domain-like"/>
    <property type="match status" value="1"/>
</dbReference>